<sequence length="285" mass="31890">MSPFILYADSDNGPYPRVFALALAFSGFMFFVVERSGNGLQYSKFVSPSNRVLKLGGRIGFVILYLPSCIAALLFLAQKLGYLDLVLVLNRIGLQGWAHHELGEHTGLNLRLLAVTLALAIHFGKRVLEVIFLHRFSGKIDAGTCIFISLSYLVVTVHILYAQELCQSLDDPSTSLFWLGLALFLLGICGNFYHHYLLANLRKDGQNAYMIPHGGLFEQVACPHYLFEIIDFWGIALLGQTMIALSVAVFVSLYLTSRSLSTKEWYLKKMDGFPSERKALIPFLL</sequence>
<protein>
    <submittedName>
        <fullName evidence="1">Uncharacterized protein</fullName>
    </submittedName>
</protein>
<accession>A0ACC2AXF1</accession>
<proteinExistence type="predicted"/>
<reference evidence="2" key="1">
    <citation type="journal article" date="2024" name="Proc. Natl. Acad. Sci. U.S.A.">
        <title>Extraordinary preservation of gene collinearity over three hundred million years revealed in homosporous lycophytes.</title>
        <authorList>
            <person name="Li C."/>
            <person name="Wickell D."/>
            <person name="Kuo L.Y."/>
            <person name="Chen X."/>
            <person name="Nie B."/>
            <person name="Liao X."/>
            <person name="Peng D."/>
            <person name="Ji J."/>
            <person name="Jenkins J."/>
            <person name="Williams M."/>
            <person name="Shu S."/>
            <person name="Plott C."/>
            <person name="Barry K."/>
            <person name="Rajasekar S."/>
            <person name="Grimwood J."/>
            <person name="Han X."/>
            <person name="Sun S."/>
            <person name="Hou Z."/>
            <person name="He W."/>
            <person name="Dai G."/>
            <person name="Sun C."/>
            <person name="Schmutz J."/>
            <person name="Leebens-Mack J.H."/>
            <person name="Li F.W."/>
            <person name="Wang L."/>
        </authorList>
    </citation>
    <scope>NUCLEOTIDE SEQUENCE [LARGE SCALE GENOMIC DNA]</scope>
    <source>
        <strain evidence="2">cv. PW_Plant_1</strain>
    </source>
</reference>
<keyword evidence="2" id="KW-1185">Reference proteome</keyword>
<dbReference type="EMBL" id="CM055109">
    <property type="protein sequence ID" value="KAJ7522220.1"/>
    <property type="molecule type" value="Genomic_DNA"/>
</dbReference>
<name>A0ACC2AXF1_DIPCM</name>
<gene>
    <name evidence="1" type="ORF">O6H91_18G002100</name>
</gene>
<organism evidence="1 2">
    <name type="scientific">Diphasiastrum complanatum</name>
    <name type="common">Issler's clubmoss</name>
    <name type="synonym">Lycopodium complanatum</name>
    <dbReference type="NCBI Taxonomy" id="34168"/>
    <lineage>
        <taxon>Eukaryota</taxon>
        <taxon>Viridiplantae</taxon>
        <taxon>Streptophyta</taxon>
        <taxon>Embryophyta</taxon>
        <taxon>Tracheophyta</taxon>
        <taxon>Lycopodiopsida</taxon>
        <taxon>Lycopodiales</taxon>
        <taxon>Lycopodiaceae</taxon>
        <taxon>Lycopodioideae</taxon>
        <taxon>Diphasiastrum</taxon>
    </lineage>
</organism>
<dbReference type="Proteomes" id="UP001162992">
    <property type="component" value="Chromosome 18"/>
</dbReference>
<evidence type="ECO:0000313" key="2">
    <source>
        <dbReference type="Proteomes" id="UP001162992"/>
    </source>
</evidence>
<comment type="caution">
    <text evidence="1">The sequence shown here is derived from an EMBL/GenBank/DDBJ whole genome shotgun (WGS) entry which is preliminary data.</text>
</comment>
<evidence type="ECO:0000313" key="1">
    <source>
        <dbReference type="EMBL" id="KAJ7522220.1"/>
    </source>
</evidence>